<evidence type="ECO:0000256" key="1">
    <source>
        <dbReference type="SAM" id="MobiDB-lite"/>
    </source>
</evidence>
<organism evidence="2 3">
    <name type="scientific">Pleuronectes platessa</name>
    <name type="common">European plaice</name>
    <dbReference type="NCBI Taxonomy" id="8262"/>
    <lineage>
        <taxon>Eukaryota</taxon>
        <taxon>Metazoa</taxon>
        <taxon>Chordata</taxon>
        <taxon>Craniata</taxon>
        <taxon>Vertebrata</taxon>
        <taxon>Euteleostomi</taxon>
        <taxon>Actinopterygii</taxon>
        <taxon>Neopterygii</taxon>
        <taxon>Teleostei</taxon>
        <taxon>Neoteleostei</taxon>
        <taxon>Acanthomorphata</taxon>
        <taxon>Carangaria</taxon>
        <taxon>Pleuronectiformes</taxon>
        <taxon>Pleuronectoidei</taxon>
        <taxon>Pleuronectidae</taxon>
        <taxon>Pleuronectes</taxon>
    </lineage>
</organism>
<accession>A0A9N7TLU2</accession>
<dbReference type="EMBL" id="CADEAL010000083">
    <property type="protein sequence ID" value="CAB1414013.1"/>
    <property type="molecule type" value="Genomic_DNA"/>
</dbReference>
<sequence>MEKCGNGTLETHLRLPVKIRSVPLKSEAPRPPWICFNAHRRSLKRLHSKRMKAICLVPQFGTFCHASCRRRVTGHAEHQELMHAQERRRKKKVQQGVERERDHLHSSVPPRAQQDNSFYGRLVNQRVQRWRGIGGGGRLYISRPDGKIEALGGRDTRG</sequence>
<proteinExistence type="predicted"/>
<protein>
    <submittedName>
        <fullName evidence="2">Uncharacterized protein</fullName>
    </submittedName>
</protein>
<feature type="region of interest" description="Disordered" evidence="1">
    <location>
        <begin position="80"/>
        <end position="119"/>
    </location>
</feature>
<dbReference type="AlphaFoldDB" id="A0A9N7TLU2"/>
<gene>
    <name evidence="2" type="ORF">PLEPLA_LOCUS1716</name>
</gene>
<comment type="caution">
    <text evidence="2">The sequence shown here is derived from an EMBL/GenBank/DDBJ whole genome shotgun (WGS) entry which is preliminary data.</text>
</comment>
<feature type="compositionally biased region" description="Basic and acidic residues" evidence="1">
    <location>
        <begin position="144"/>
        <end position="158"/>
    </location>
</feature>
<name>A0A9N7TLU2_PLEPL</name>
<evidence type="ECO:0000313" key="2">
    <source>
        <dbReference type="EMBL" id="CAB1414013.1"/>
    </source>
</evidence>
<keyword evidence="3" id="KW-1185">Reference proteome</keyword>
<reference evidence="2" key="1">
    <citation type="submission" date="2020-03" db="EMBL/GenBank/DDBJ databases">
        <authorList>
            <person name="Weist P."/>
        </authorList>
    </citation>
    <scope>NUCLEOTIDE SEQUENCE</scope>
</reference>
<dbReference type="Proteomes" id="UP001153269">
    <property type="component" value="Unassembled WGS sequence"/>
</dbReference>
<evidence type="ECO:0000313" key="3">
    <source>
        <dbReference type="Proteomes" id="UP001153269"/>
    </source>
</evidence>
<feature type="region of interest" description="Disordered" evidence="1">
    <location>
        <begin position="135"/>
        <end position="158"/>
    </location>
</feature>